<dbReference type="EMBL" id="GBRH01172563">
    <property type="protein sequence ID" value="JAE25333.1"/>
    <property type="molecule type" value="Transcribed_RNA"/>
</dbReference>
<accession>A0A0A9GXL8</accession>
<feature type="compositionally biased region" description="Low complexity" evidence="1">
    <location>
        <begin position="1"/>
        <end position="15"/>
    </location>
</feature>
<evidence type="ECO:0000313" key="2">
    <source>
        <dbReference type="EMBL" id="JAE25333.1"/>
    </source>
</evidence>
<feature type="region of interest" description="Disordered" evidence="1">
    <location>
        <begin position="1"/>
        <end position="21"/>
    </location>
</feature>
<reference evidence="2" key="1">
    <citation type="submission" date="2014-09" db="EMBL/GenBank/DDBJ databases">
        <authorList>
            <person name="Magalhaes I.L.F."/>
            <person name="Oliveira U."/>
            <person name="Santos F.R."/>
            <person name="Vidigal T.H.D.A."/>
            <person name="Brescovit A.D."/>
            <person name="Santos A.J."/>
        </authorList>
    </citation>
    <scope>NUCLEOTIDE SEQUENCE</scope>
    <source>
        <tissue evidence="2">Shoot tissue taken approximately 20 cm above the soil surface</tissue>
    </source>
</reference>
<organism evidence="2">
    <name type="scientific">Arundo donax</name>
    <name type="common">Giant reed</name>
    <name type="synonym">Donax arundinaceus</name>
    <dbReference type="NCBI Taxonomy" id="35708"/>
    <lineage>
        <taxon>Eukaryota</taxon>
        <taxon>Viridiplantae</taxon>
        <taxon>Streptophyta</taxon>
        <taxon>Embryophyta</taxon>
        <taxon>Tracheophyta</taxon>
        <taxon>Spermatophyta</taxon>
        <taxon>Magnoliopsida</taxon>
        <taxon>Liliopsida</taxon>
        <taxon>Poales</taxon>
        <taxon>Poaceae</taxon>
        <taxon>PACMAD clade</taxon>
        <taxon>Arundinoideae</taxon>
        <taxon>Arundineae</taxon>
        <taxon>Arundo</taxon>
    </lineage>
</organism>
<sequence length="43" mass="4829">MMDSSLFSFRNSASSDNGQTPLYGFVPEVEVPADVRHRPLKFV</sequence>
<proteinExistence type="predicted"/>
<evidence type="ECO:0000256" key="1">
    <source>
        <dbReference type="SAM" id="MobiDB-lite"/>
    </source>
</evidence>
<dbReference type="AlphaFoldDB" id="A0A0A9GXL8"/>
<reference evidence="2" key="2">
    <citation type="journal article" date="2015" name="Data Brief">
        <title>Shoot transcriptome of the giant reed, Arundo donax.</title>
        <authorList>
            <person name="Barrero R.A."/>
            <person name="Guerrero F.D."/>
            <person name="Moolhuijzen P."/>
            <person name="Goolsby J.A."/>
            <person name="Tidwell J."/>
            <person name="Bellgard S.E."/>
            <person name="Bellgard M.I."/>
        </authorList>
    </citation>
    <scope>NUCLEOTIDE SEQUENCE</scope>
    <source>
        <tissue evidence="2">Shoot tissue taken approximately 20 cm above the soil surface</tissue>
    </source>
</reference>
<protein>
    <submittedName>
        <fullName evidence="2">Uncharacterized protein</fullName>
    </submittedName>
</protein>
<name>A0A0A9GXL8_ARUDO</name>